<gene>
    <name evidence="1" type="ORF">Tco_1019733</name>
</gene>
<dbReference type="PANTHER" id="PTHR47150">
    <property type="entry name" value="OS12G0169200 PROTEIN"/>
    <property type="match status" value="1"/>
</dbReference>
<accession>A0ABQ5FZA2</accession>
<organism evidence="1 2">
    <name type="scientific">Tanacetum coccineum</name>
    <dbReference type="NCBI Taxonomy" id="301880"/>
    <lineage>
        <taxon>Eukaryota</taxon>
        <taxon>Viridiplantae</taxon>
        <taxon>Streptophyta</taxon>
        <taxon>Embryophyta</taxon>
        <taxon>Tracheophyta</taxon>
        <taxon>Spermatophyta</taxon>
        <taxon>Magnoliopsida</taxon>
        <taxon>eudicotyledons</taxon>
        <taxon>Gunneridae</taxon>
        <taxon>Pentapetalae</taxon>
        <taxon>asterids</taxon>
        <taxon>campanulids</taxon>
        <taxon>Asterales</taxon>
        <taxon>Asteraceae</taxon>
        <taxon>Asteroideae</taxon>
        <taxon>Anthemideae</taxon>
        <taxon>Anthemidinae</taxon>
        <taxon>Tanacetum</taxon>
    </lineage>
</organism>
<dbReference type="Proteomes" id="UP001151760">
    <property type="component" value="Unassembled WGS sequence"/>
</dbReference>
<reference evidence="1" key="1">
    <citation type="journal article" date="2022" name="Int. J. Mol. Sci.">
        <title>Draft Genome of Tanacetum Coccineum: Genomic Comparison of Closely Related Tanacetum-Family Plants.</title>
        <authorList>
            <person name="Yamashiro T."/>
            <person name="Shiraishi A."/>
            <person name="Nakayama K."/>
            <person name="Satake H."/>
        </authorList>
    </citation>
    <scope>NUCLEOTIDE SEQUENCE</scope>
</reference>
<dbReference type="InterPro" id="IPR006912">
    <property type="entry name" value="Harbinger_derived_prot"/>
</dbReference>
<sequence>MDPNYPVFANTLETYDAYFQDDRERYIRSERYRRTYEAYEQFQAMTNQQAEGSGSGIKRTRTYIPRDREEAEQRLLEDYFGNDDTPPKYPEENFRRRYRMSSTLFAKIVNDITSYDAQPLPEYFRFFRQRIDALGRNSIGPILKITSAIRQLAYGTAPDAFDEYLQIAERCSRECLDNFTKCIYILYVEEYLRKPSLEDIEKTYALHEEKHGLPGMLGSIDCMHWDWKNCPKALHGQFKRNDHKYPTLMLEAVADQRLWIWHAYFGVPGSNNDLNVLYGSPLFDDVLADTAPEAPFVVNERTYKQGYYLADGIYPTWSTFVKTFSIARDEKTLKFKRVQESARKDIERAFGVLQGRWGIIRQPARALQINTLRRIMYCCIILHNMILQSEKFELSNFKDMFVNPETNMQRTWIERCDLHVRRSKELRDSLVHNELRHDLVNHLWNLDH</sequence>
<protein>
    <submittedName>
        <fullName evidence="1">ALP1-like protein isoform X1</fullName>
    </submittedName>
</protein>
<proteinExistence type="predicted"/>
<name>A0ABQ5FZA2_9ASTR</name>
<evidence type="ECO:0000313" key="2">
    <source>
        <dbReference type="Proteomes" id="UP001151760"/>
    </source>
</evidence>
<dbReference type="EMBL" id="BQNB010017881">
    <property type="protein sequence ID" value="GJT68253.1"/>
    <property type="molecule type" value="Genomic_DNA"/>
</dbReference>
<reference evidence="1" key="2">
    <citation type="submission" date="2022-01" db="EMBL/GenBank/DDBJ databases">
        <authorList>
            <person name="Yamashiro T."/>
            <person name="Shiraishi A."/>
            <person name="Satake H."/>
            <person name="Nakayama K."/>
        </authorList>
    </citation>
    <scope>NUCLEOTIDE SEQUENCE</scope>
</reference>
<evidence type="ECO:0000313" key="1">
    <source>
        <dbReference type="EMBL" id="GJT68253.1"/>
    </source>
</evidence>
<dbReference type="PANTHER" id="PTHR47150:SF5">
    <property type="entry name" value="OS07G0546750 PROTEIN"/>
    <property type="match status" value="1"/>
</dbReference>
<comment type="caution">
    <text evidence="1">The sequence shown here is derived from an EMBL/GenBank/DDBJ whole genome shotgun (WGS) entry which is preliminary data.</text>
</comment>
<keyword evidence="2" id="KW-1185">Reference proteome</keyword>
<dbReference type="Pfam" id="PF04827">
    <property type="entry name" value="Plant_tran"/>
    <property type="match status" value="1"/>
</dbReference>